<name>A0A1H8BA55_9RHOB</name>
<feature type="transmembrane region" description="Helical" evidence="1">
    <location>
        <begin position="165"/>
        <end position="186"/>
    </location>
</feature>
<feature type="transmembrane region" description="Helical" evidence="1">
    <location>
        <begin position="140"/>
        <end position="158"/>
    </location>
</feature>
<keyword evidence="1" id="KW-0472">Membrane</keyword>
<dbReference type="Proteomes" id="UP000199372">
    <property type="component" value="Unassembled WGS sequence"/>
</dbReference>
<feature type="transmembrane region" description="Helical" evidence="1">
    <location>
        <begin position="35"/>
        <end position="55"/>
    </location>
</feature>
<reference evidence="3" key="1">
    <citation type="submission" date="2016-10" db="EMBL/GenBank/DDBJ databases">
        <authorList>
            <person name="Varghese N."/>
            <person name="Submissions S."/>
        </authorList>
    </citation>
    <scope>NUCLEOTIDE SEQUENCE [LARGE SCALE GENOMIC DNA]</scope>
    <source>
        <strain evidence="3">DSM 26893</strain>
    </source>
</reference>
<proteinExistence type="predicted"/>
<dbReference type="EMBL" id="FOCM01000001">
    <property type="protein sequence ID" value="SEM78737.1"/>
    <property type="molecule type" value="Genomic_DNA"/>
</dbReference>
<feature type="transmembrane region" description="Helical" evidence="1">
    <location>
        <begin position="67"/>
        <end position="86"/>
    </location>
</feature>
<keyword evidence="3" id="KW-1185">Reference proteome</keyword>
<keyword evidence="1" id="KW-0812">Transmembrane</keyword>
<accession>A0A1H8BA55</accession>
<evidence type="ECO:0000256" key="1">
    <source>
        <dbReference type="SAM" id="Phobius"/>
    </source>
</evidence>
<dbReference type="AlphaFoldDB" id="A0A1H8BA55"/>
<gene>
    <name evidence="2" type="ORF">SAMN04488011_101468</name>
</gene>
<protein>
    <recommendedName>
        <fullName evidence="4">LexA-binding, inner membrane-associated hydrolase</fullName>
    </recommendedName>
</protein>
<keyword evidence="1" id="KW-1133">Transmembrane helix</keyword>
<evidence type="ECO:0000313" key="2">
    <source>
        <dbReference type="EMBL" id="SEM78737.1"/>
    </source>
</evidence>
<dbReference type="OrthoDB" id="7631418at2"/>
<sequence>MNTPTHLIMGAALFSRAGDRGRTWGAIAGSFAPDLSLYLMASVALALGISAGRVFGELYYSAAWQQVFAVDNSFVLWALAFAMAWWSGRGWAIAFTGAALVHLAFDFPLHSHDARAHFWPLTDWKFISPVSYWEGEGGRLVGMLELALVIVLGAILLIRHSDWRARAGFAAIGAAQLAPAILWPLLL</sequence>
<organism evidence="2 3">
    <name type="scientific">Palleronia pelagia</name>
    <dbReference type="NCBI Taxonomy" id="387096"/>
    <lineage>
        <taxon>Bacteria</taxon>
        <taxon>Pseudomonadati</taxon>
        <taxon>Pseudomonadota</taxon>
        <taxon>Alphaproteobacteria</taxon>
        <taxon>Rhodobacterales</taxon>
        <taxon>Roseobacteraceae</taxon>
        <taxon>Palleronia</taxon>
    </lineage>
</organism>
<dbReference type="RefSeq" id="WP_091843861.1">
    <property type="nucleotide sequence ID" value="NZ_FOCM01000001.1"/>
</dbReference>
<evidence type="ECO:0000313" key="3">
    <source>
        <dbReference type="Proteomes" id="UP000199372"/>
    </source>
</evidence>
<evidence type="ECO:0008006" key="4">
    <source>
        <dbReference type="Google" id="ProtNLM"/>
    </source>
</evidence>